<keyword evidence="3" id="KW-1185">Reference proteome</keyword>
<dbReference type="InterPro" id="IPR036388">
    <property type="entry name" value="WH-like_DNA-bd_sf"/>
</dbReference>
<organism evidence="2 3">
    <name type="scientific">Chitinophaga caeni</name>
    <dbReference type="NCBI Taxonomy" id="2029983"/>
    <lineage>
        <taxon>Bacteria</taxon>
        <taxon>Pseudomonadati</taxon>
        <taxon>Bacteroidota</taxon>
        <taxon>Chitinophagia</taxon>
        <taxon>Chitinophagales</taxon>
        <taxon>Chitinophagaceae</taxon>
        <taxon>Chitinophaga</taxon>
    </lineage>
</organism>
<dbReference type="Proteomes" id="UP000220133">
    <property type="component" value="Chromosome"/>
</dbReference>
<dbReference type="GO" id="GO:0006355">
    <property type="term" value="P:regulation of DNA-templated transcription"/>
    <property type="evidence" value="ECO:0007669"/>
    <property type="project" value="TreeGrafter"/>
</dbReference>
<dbReference type="EMBL" id="CP023777">
    <property type="protein sequence ID" value="ATL49180.1"/>
    <property type="molecule type" value="Genomic_DNA"/>
</dbReference>
<evidence type="ECO:0000313" key="2">
    <source>
        <dbReference type="EMBL" id="ATL49180.1"/>
    </source>
</evidence>
<dbReference type="AlphaFoldDB" id="A0A291QYZ5"/>
<evidence type="ECO:0000313" key="3">
    <source>
        <dbReference type="Proteomes" id="UP000220133"/>
    </source>
</evidence>
<dbReference type="KEGG" id="cbae:COR50_19480"/>
<dbReference type="InterPro" id="IPR011043">
    <property type="entry name" value="Gal_Oxase/kelch_b-propeller"/>
</dbReference>
<evidence type="ECO:0000256" key="1">
    <source>
        <dbReference type="SAM" id="MobiDB-lite"/>
    </source>
</evidence>
<protein>
    <recommendedName>
        <fullName evidence="4">Galactose oxidase</fullName>
    </recommendedName>
</protein>
<evidence type="ECO:0008006" key="4">
    <source>
        <dbReference type="Google" id="ProtNLM"/>
    </source>
</evidence>
<dbReference type="Gene3D" id="1.10.10.10">
    <property type="entry name" value="Winged helix-like DNA-binding domain superfamily/Winged helix DNA-binding domain"/>
    <property type="match status" value="1"/>
</dbReference>
<dbReference type="SUPFAM" id="SSF50965">
    <property type="entry name" value="Galactose oxidase, central domain"/>
    <property type="match status" value="1"/>
</dbReference>
<dbReference type="Gene3D" id="2.120.10.80">
    <property type="entry name" value="Kelch-type beta propeller"/>
    <property type="match status" value="1"/>
</dbReference>
<dbReference type="PANTHER" id="PTHR35807:SF1">
    <property type="entry name" value="TRANSCRIPTIONAL REGULATOR REDD"/>
    <property type="match status" value="1"/>
</dbReference>
<reference evidence="2 3" key="1">
    <citation type="submission" date="2017-10" db="EMBL/GenBank/DDBJ databases">
        <title>Paenichitinophaga pekingensis gen. nov., sp. nov., isolated from activated sludge.</title>
        <authorList>
            <person name="Jin D."/>
            <person name="Kong X."/>
            <person name="Deng Y."/>
            <person name="Bai Z."/>
        </authorList>
    </citation>
    <scope>NUCLEOTIDE SEQUENCE [LARGE SCALE GENOMIC DNA]</scope>
    <source>
        <strain evidence="2 3">13</strain>
    </source>
</reference>
<accession>A0A291QYZ5</accession>
<sequence>MPEKRTSLHLTSETPLPVNNSASITFDFSFIPNLDTYFGYIVRVISPTLQNIDLVYNQRLQDFNIILGDSCIGKFKIDSANLYNHWNQAEIFLDARNKSVQFMLNGQEIARGRLNIHSGDPYQVYFGTINYERFQAVDVPPMNIKDIVTREDGKIIRQFPLDEQDGEQAHDSQSKYFAKVKNPTWLKPKHQAWHNELDFSAAGAVSVAYNPDQDIIYFVSRDTLYQFHVKDLSFHNTPLNKSHGFLVPGNQSVYDKNRQRLVNFYADEKRVSIYDTAAKTWNQNFTTDTLTVFWQANKFISPVDSSLYIIGGYGQLRYKNWIQRYHFPSRAWEMIENDQDDIFPPRYLAALGLNEGQDTAYILGGYGSKTGDQSINPRFYYDLVAFSIRDHKFHFKHHLTNSGQHFCFANSLTIIPGTREYYALIYPTDRFKSSLQLIEGSLDKPGYTLLGDSIPYNFYDIESFADLFYSTGSQKLLAVTIYTGKDNQSRISVHSIFTPPNPPPALEPEGTSLPPYWPFALVAITSIGLWAYWLNKKNKRGKGLDSKKFDEPPVMTRQQNAQRDIPKVETETVASSLEEVVHIPVLQQERAACYLFGPFEVYDKEGNNIVQMFTPLLKELFLLLLIYSIKDGKGISADKLLEMLWPGKSIKDAKNNYSVNIVKLKSILEKIGEFQLSRESDKLKLECVDADVYIDFQEFTQLIHSQANIDKNFVRLMAKLCDKGAFLSNVHYTWLDDLKGAISGQVIDTLLNYLDHANLNIDTEFMLRLTNYVFYFDSLNEEALVHKSRCLMILGRHGLAKDAYAKFAKEYQETYGQAFDRSFPEVMGPTTHT</sequence>
<dbReference type="GO" id="GO:0003677">
    <property type="term" value="F:DNA binding"/>
    <property type="evidence" value="ECO:0007669"/>
    <property type="project" value="TreeGrafter"/>
</dbReference>
<dbReference type="InterPro" id="IPR051677">
    <property type="entry name" value="AfsR-DnrI-RedD_regulator"/>
</dbReference>
<dbReference type="InterPro" id="IPR015915">
    <property type="entry name" value="Kelch-typ_b-propeller"/>
</dbReference>
<name>A0A291QYZ5_9BACT</name>
<gene>
    <name evidence="2" type="ORF">COR50_19480</name>
</gene>
<feature type="region of interest" description="Disordered" evidence="1">
    <location>
        <begin position="544"/>
        <end position="567"/>
    </location>
</feature>
<proteinExistence type="predicted"/>
<dbReference type="PANTHER" id="PTHR35807">
    <property type="entry name" value="TRANSCRIPTIONAL REGULATOR REDD-RELATED"/>
    <property type="match status" value="1"/>
</dbReference>